<evidence type="ECO:0000313" key="3">
    <source>
        <dbReference type="WBParaSite" id="Pan_g23267.t1"/>
    </source>
</evidence>
<evidence type="ECO:0000256" key="1">
    <source>
        <dbReference type="SAM" id="Phobius"/>
    </source>
</evidence>
<proteinExistence type="predicted"/>
<name>A0A7E4ZXI6_PANRE</name>
<protein>
    <submittedName>
        <fullName evidence="3">G_PROTEIN_RECEP_F1_2 domain-containing protein</fullName>
    </submittedName>
</protein>
<evidence type="ECO:0000313" key="2">
    <source>
        <dbReference type="Proteomes" id="UP000492821"/>
    </source>
</evidence>
<keyword evidence="2" id="KW-1185">Reference proteome</keyword>
<dbReference type="AlphaFoldDB" id="A0A7E4ZXI6"/>
<reference evidence="2" key="1">
    <citation type="journal article" date="2013" name="Genetics">
        <title>The draft genome and transcriptome of Panagrellus redivivus are shaped by the harsh demands of a free-living lifestyle.</title>
        <authorList>
            <person name="Srinivasan J."/>
            <person name="Dillman A.R."/>
            <person name="Macchietto M.G."/>
            <person name="Heikkinen L."/>
            <person name="Lakso M."/>
            <person name="Fracchia K.M."/>
            <person name="Antoshechkin I."/>
            <person name="Mortazavi A."/>
            <person name="Wong G."/>
            <person name="Sternberg P.W."/>
        </authorList>
    </citation>
    <scope>NUCLEOTIDE SEQUENCE [LARGE SCALE GENOMIC DNA]</scope>
    <source>
        <strain evidence="2">MT8872</strain>
    </source>
</reference>
<accession>A0A7E4ZXI6</accession>
<feature type="transmembrane region" description="Helical" evidence="1">
    <location>
        <begin position="150"/>
        <end position="174"/>
    </location>
</feature>
<feature type="transmembrane region" description="Helical" evidence="1">
    <location>
        <begin position="101"/>
        <end position="124"/>
    </location>
</feature>
<keyword evidence="1" id="KW-0472">Membrane</keyword>
<sequence length="242" mass="27707">MLILSFMLPLSSIVTSLYSLFGGDFYSPIGYHIRLYMGFGCQMIDMLTLVISINCVIASLRASQEPLLKRKWHGYIAVVVCAVVSCCVAGAFYFSGYTLCIPFSIFATTTHLVCFVTEVVILFISIRRRKIVPFDYKLTVRHKLVRNIKLLQILCPYLFLTTVLSACGPVIFLYANYNITTSRTVYVSLFYFFYNIALLSIIVIFIWKCHTQTTKTEVAVIKIVKNHTSDDHFLHLRNQWNS</sequence>
<feature type="transmembrane region" description="Helical" evidence="1">
    <location>
        <begin position="72"/>
        <end position="95"/>
    </location>
</feature>
<keyword evidence="1" id="KW-1133">Transmembrane helix</keyword>
<keyword evidence="1" id="KW-0812">Transmembrane</keyword>
<dbReference type="WBParaSite" id="Pan_g23267.t1">
    <property type="protein sequence ID" value="Pan_g23267.t1"/>
    <property type="gene ID" value="Pan_g23267"/>
</dbReference>
<feature type="transmembrane region" description="Helical" evidence="1">
    <location>
        <begin position="186"/>
        <end position="207"/>
    </location>
</feature>
<reference evidence="3" key="2">
    <citation type="submission" date="2020-10" db="UniProtKB">
        <authorList>
            <consortium name="WormBaseParasite"/>
        </authorList>
    </citation>
    <scope>IDENTIFICATION</scope>
</reference>
<organism evidence="2 3">
    <name type="scientific">Panagrellus redivivus</name>
    <name type="common">Microworm</name>
    <dbReference type="NCBI Taxonomy" id="6233"/>
    <lineage>
        <taxon>Eukaryota</taxon>
        <taxon>Metazoa</taxon>
        <taxon>Ecdysozoa</taxon>
        <taxon>Nematoda</taxon>
        <taxon>Chromadorea</taxon>
        <taxon>Rhabditida</taxon>
        <taxon>Tylenchina</taxon>
        <taxon>Panagrolaimomorpha</taxon>
        <taxon>Panagrolaimoidea</taxon>
        <taxon>Panagrolaimidae</taxon>
        <taxon>Panagrellus</taxon>
    </lineage>
</organism>
<feature type="transmembrane region" description="Helical" evidence="1">
    <location>
        <begin position="35"/>
        <end position="60"/>
    </location>
</feature>
<dbReference type="Proteomes" id="UP000492821">
    <property type="component" value="Unassembled WGS sequence"/>
</dbReference>